<evidence type="ECO:0000256" key="7">
    <source>
        <dbReference type="ARBA" id="ARBA00022989"/>
    </source>
</evidence>
<dbReference type="STRING" id="282301.A0A267FZH7"/>
<evidence type="ECO:0000256" key="12">
    <source>
        <dbReference type="SAM" id="Phobius"/>
    </source>
</evidence>
<dbReference type="InterPro" id="IPR023395">
    <property type="entry name" value="MCP_dom_sf"/>
</dbReference>
<feature type="repeat" description="Solcar" evidence="10">
    <location>
        <begin position="33"/>
        <end position="157"/>
    </location>
</feature>
<evidence type="ECO:0000256" key="9">
    <source>
        <dbReference type="ARBA" id="ARBA00023136"/>
    </source>
</evidence>
<keyword evidence="9 10" id="KW-0472">Membrane</keyword>
<evidence type="ECO:0008006" key="15">
    <source>
        <dbReference type="Google" id="ProtNLM"/>
    </source>
</evidence>
<evidence type="ECO:0000313" key="14">
    <source>
        <dbReference type="Proteomes" id="UP000215902"/>
    </source>
</evidence>
<evidence type="ECO:0000256" key="4">
    <source>
        <dbReference type="ARBA" id="ARBA00022692"/>
    </source>
</evidence>
<evidence type="ECO:0000256" key="5">
    <source>
        <dbReference type="ARBA" id="ARBA00022737"/>
    </source>
</evidence>
<dbReference type="InterPro" id="IPR018108">
    <property type="entry name" value="MCP_transmembrane"/>
</dbReference>
<protein>
    <recommendedName>
        <fullName evidence="15">Solute carrier family 25 member 40</fullName>
    </recommendedName>
</protein>
<dbReference type="GO" id="GO:0005743">
    <property type="term" value="C:mitochondrial inner membrane"/>
    <property type="evidence" value="ECO:0007669"/>
    <property type="project" value="UniProtKB-SubCell"/>
</dbReference>
<evidence type="ECO:0000256" key="8">
    <source>
        <dbReference type="ARBA" id="ARBA00023128"/>
    </source>
</evidence>
<dbReference type="EMBL" id="NIVC01000692">
    <property type="protein sequence ID" value="PAA78372.1"/>
    <property type="molecule type" value="Genomic_DNA"/>
</dbReference>
<dbReference type="Pfam" id="PF00153">
    <property type="entry name" value="Mito_carr"/>
    <property type="match status" value="3"/>
</dbReference>
<feature type="repeat" description="Solcar" evidence="10">
    <location>
        <begin position="168"/>
        <end position="252"/>
    </location>
</feature>
<dbReference type="InterPro" id="IPR045315">
    <property type="entry name" value="Mtm1-like"/>
</dbReference>
<evidence type="ECO:0000256" key="10">
    <source>
        <dbReference type="PROSITE-ProRule" id="PRU00282"/>
    </source>
</evidence>
<evidence type="ECO:0000313" key="13">
    <source>
        <dbReference type="EMBL" id="PAA78372.1"/>
    </source>
</evidence>
<dbReference type="PROSITE" id="PS50920">
    <property type="entry name" value="SOLCAR"/>
    <property type="match status" value="3"/>
</dbReference>
<dbReference type="PANTHER" id="PTHR45760">
    <property type="entry name" value="FI19922P1-RELATED"/>
    <property type="match status" value="1"/>
</dbReference>
<evidence type="ECO:0000256" key="2">
    <source>
        <dbReference type="ARBA" id="ARBA00006375"/>
    </source>
</evidence>
<keyword evidence="6" id="KW-0999">Mitochondrion inner membrane</keyword>
<comment type="subcellular location">
    <subcellularLocation>
        <location evidence="1">Mitochondrion inner membrane</location>
        <topology evidence="1">Multi-pass membrane protein</topology>
    </subcellularLocation>
</comment>
<dbReference type="Proteomes" id="UP000215902">
    <property type="component" value="Unassembled WGS sequence"/>
</dbReference>
<sequence length="372" mass="39553">LTQNAVLTDTMAQSQLQQDQADTAAVSASHANLHFWQRVAASSIGGVATSLTMTPFDVVKTRMQAQARPKQFGSGNCFLYCNGLMDHLCMCAPETDKSVPWYRKPGAAKFTSPLDALLKIVRHEGPQSLYSGLSATLILAIPSTVIYFTSMDLLKAGLGYRPPNDTAGKAWVPPVAAVSARLVSVMCMSPLELVRTSMQTQRTDWSVVLRSASAEVRAHGLFSLWRGAVPTLLRDVPFSAIYWLTFDSARTARLRSAGADSLSLTEAAGLGGLAGLIAGLATLPFDVVKTHKQMELGVRAAAEASAANAAGNSSVWKAMRDLVKRGGLAALFTGVTPRLLKVVPASAIMVGSFECLKNYFAKMNATAGGTLL</sequence>
<organism evidence="13 14">
    <name type="scientific">Macrostomum lignano</name>
    <dbReference type="NCBI Taxonomy" id="282301"/>
    <lineage>
        <taxon>Eukaryota</taxon>
        <taxon>Metazoa</taxon>
        <taxon>Spiralia</taxon>
        <taxon>Lophotrochozoa</taxon>
        <taxon>Platyhelminthes</taxon>
        <taxon>Rhabditophora</taxon>
        <taxon>Macrostomorpha</taxon>
        <taxon>Macrostomida</taxon>
        <taxon>Macrostomidae</taxon>
        <taxon>Macrostomum</taxon>
    </lineage>
</organism>
<gene>
    <name evidence="13" type="ORF">BOX15_Mlig029568g1</name>
</gene>
<keyword evidence="7 12" id="KW-1133">Transmembrane helix</keyword>
<proteinExistence type="inferred from homology"/>
<keyword evidence="14" id="KW-1185">Reference proteome</keyword>
<keyword evidence="5" id="KW-0677">Repeat</keyword>
<dbReference type="OrthoDB" id="1747031at2759"/>
<comment type="similarity">
    <text evidence="2 11">Belongs to the mitochondrial carrier (TC 2.A.29) family.</text>
</comment>
<evidence type="ECO:0000256" key="3">
    <source>
        <dbReference type="ARBA" id="ARBA00022448"/>
    </source>
</evidence>
<feature type="non-terminal residue" evidence="13">
    <location>
        <position position="1"/>
    </location>
</feature>
<evidence type="ECO:0000256" key="11">
    <source>
        <dbReference type="RuleBase" id="RU000488"/>
    </source>
</evidence>
<keyword evidence="4 10" id="KW-0812">Transmembrane</keyword>
<dbReference type="SUPFAM" id="SSF103506">
    <property type="entry name" value="Mitochondrial carrier"/>
    <property type="match status" value="1"/>
</dbReference>
<dbReference type="AlphaFoldDB" id="A0A267FZH7"/>
<keyword evidence="8" id="KW-0496">Mitochondrion</keyword>
<keyword evidence="3 11" id="KW-0813">Transport</keyword>
<evidence type="ECO:0000256" key="6">
    <source>
        <dbReference type="ARBA" id="ARBA00022792"/>
    </source>
</evidence>
<dbReference type="PANTHER" id="PTHR45760:SF2">
    <property type="entry name" value="FI19922P1-RELATED"/>
    <property type="match status" value="1"/>
</dbReference>
<comment type="caution">
    <text evidence="13">The sequence shown here is derived from an EMBL/GenBank/DDBJ whole genome shotgun (WGS) entry which is preliminary data.</text>
</comment>
<feature type="repeat" description="Solcar" evidence="10">
    <location>
        <begin position="266"/>
        <end position="359"/>
    </location>
</feature>
<dbReference type="Gene3D" id="1.50.40.10">
    <property type="entry name" value="Mitochondrial carrier domain"/>
    <property type="match status" value="2"/>
</dbReference>
<evidence type="ECO:0000256" key="1">
    <source>
        <dbReference type="ARBA" id="ARBA00004448"/>
    </source>
</evidence>
<feature type="transmembrane region" description="Helical" evidence="12">
    <location>
        <begin position="129"/>
        <end position="150"/>
    </location>
</feature>
<accession>A0A267FZH7</accession>
<name>A0A267FZH7_9PLAT</name>
<reference evidence="13 14" key="1">
    <citation type="submission" date="2017-06" db="EMBL/GenBank/DDBJ databases">
        <title>A platform for efficient transgenesis in Macrostomum lignano, a flatworm model organism for stem cell research.</title>
        <authorList>
            <person name="Berezikov E."/>
        </authorList>
    </citation>
    <scope>NUCLEOTIDE SEQUENCE [LARGE SCALE GENOMIC DNA]</scope>
    <source>
        <strain evidence="13">DV1</strain>
        <tissue evidence="13">Whole organism</tissue>
    </source>
</reference>
<dbReference type="GO" id="GO:1990542">
    <property type="term" value="P:mitochondrial transmembrane transport"/>
    <property type="evidence" value="ECO:0007669"/>
    <property type="project" value="InterPro"/>
</dbReference>